<protein>
    <recommendedName>
        <fullName evidence="3">MSHA biogenesis protein MshI</fullName>
    </recommendedName>
</protein>
<organism evidence="1 2">
    <name type="scientific">Rheinheimera aquimaris</name>
    <dbReference type="NCBI Taxonomy" id="412437"/>
    <lineage>
        <taxon>Bacteria</taxon>
        <taxon>Pseudomonadati</taxon>
        <taxon>Pseudomonadota</taxon>
        <taxon>Gammaproteobacteria</taxon>
        <taxon>Chromatiales</taxon>
        <taxon>Chromatiaceae</taxon>
        <taxon>Rheinheimera</taxon>
    </lineage>
</organism>
<keyword evidence="2" id="KW-1185">Reference proteome</keyword>
<evidence type="ECO:0000313" key="1">
    <source>
        <dbReference type="EMBL" id="GAA0560721.1"/>
    </source>
</evidence>
<reference evidence="1 2" key="1">
    <citation type="journal article" date="2019" name="Int. J. Syst. Evol. Microbiol.">
        <title>The Global Catalogue of Microorganisms (GCM) 10K type strain sequencing project: providing services to taxonomists for standard genome sequencing and annotation.</title>
        <authorList>
            <consortium name="The Broad Institute Genomics Platform"/>
            <consortium name="The Broad Institute Genome Sequencing Center for Infectious Disease"/>
            <person name="Wu L."/>
            <person name="Ma J."/>
        </authorList>
    </citation>
    <scope>NUCLEOTIDE SEQUENCE [LARGE SCALE GENOMIC DNA]</scope>
    <source>
        <strain evidence="1 2">JCM 14331</strain>
    </source>
</reference>
<name>A0ABN1E889_9GAMM</name>
<gene>
    <name evidence="1" type="ORF">GCM10009098_30960</name>
</gene>
<proteinExistence type="predicted"/>
<comment type="caution">
    <text evidence="1">The sequence shown here is derived from an EMBL/GenBank/DDBJ whole genome shotgun (WGS) entry which is preliminary data.</text>
</comment>
<accession>A0ABN1E889</accession>
<dbReference type="SUPFAM" id="SSF53067">
    <property type="entry name" value="Actin-like ATPase domain"/>
    <property type="match status" value="1"/>
</dbReference>
<sequence length="266" mass="30025">MLLRRQTDFTGADWQPAVRAMLSAMPTGSHLHLVLAPDFYQLVQLDKPELSEDEMLQALPWQVKDLVSISPEDIIADYIDLPVHSAQQAKINVVVASLSWLKLLVQQVTQSGQQLLTIQPEEWLALRLVKPTASATMLVIHQPEQEVLIQIVREGVLYFSRRTRGLGRMHLYSESELRNGELDRLQLELQRSMDYFESQLKQPPVRDIRLLMPNAEIVTEVLAQTGFSRVEVLSNAVVDNSLNTQQMISSWPAVAVLSPGRAEQAV</sequence>
<evidence type="ECO:0000313" key="2">
    <source>
        <dbReference type="Proteomes" id="UP001501169"/>
    </source>
</evidence>
<dbReference type="Gene3D" id="3.30.420.380">
    <property type="match status" value="1"/>
</dbReference>
<evidence type="ECO:0008006" key="3">
    <source>
        <dbReference type="Google" id="ProtNLM"/>
    </source>
</evidence>
<dbReference type="InterPro" id="IPR043129">
    <property type="entry name" value="ATPase_NBD"/>
</dbReference>
<dbReference type="Proteomes" id="UP001501169">
    <property type="component" value="Unassembled WGS sequence"/>
</dbReference>
<dbReference type="EMBL" id="BAAAEO010000005">
    <property type="protein sequence ID" value="GAA0560721.1"/>
    <property type="molecule type" value="Genomic_DNA"/>
</dbReference>